<dbReference type="Proteomes" id="UP000697107">
    <property type="component" value="Unassembled WGS sequence"/>
</dbReference>
<reference evidence="3" key="1">
    <citation type="submission" date="2018-10" db="EMBL/GenBank/DDBJ databases">
        <title>Effector identification in a new, highly contiguous assembly of the strawberry crown rot pathogen Phytophthora cactorum.</title>
        <authorList>
            <person name="Armitage A.D."/>
            <person name="Nellist C.F."/>
            <person name="Bates H."/>
            <person name="Vickerstaff R.J."/>
            <person name="Harrison R.J."/>
        </authorList>
    </citation>
    <scope>NUCLEOTIDE SEQUENCE</scope>
    <source>
        <strain evidence="1">15-7</strain>
        <strain evidence="2">4032</strain>
        <strain evidence="3">4040</strain>
        <strain evidence="4">P415</strain>
        <strain evidence="5">P421</strain>
    </source>
</reference>
<dbReference type="AlphaFoldDB" id="A0A8T1DTK8"/>
<evidence type="ECO:0000313" key="6">
    <source>
        <dbReference type="Proteomes" id="UP000736787"/>
    </source>
</evidence>
<name>A0A8T1DTK8_9STRA</name>
<comment type="caution">
    <text evidence="3">The sequence shown here is derived from an EMBL/GenBank/DDBJ whole genome shotgun (WGS) entry which is preliminary data.</text>
</comment>
<dbReference type="EMBL" id="RCMG01000208">
    <property type="protein sequence ID" value="KAG2859704.1"/>
    <property type="molecule type" value="Genomic_DNA"/>
</dbReference>
<dbReference type="Proteomes" id="UP000760860">
    <property type="component" value="Unassembled WGS sequence"/>
</dbReference>
<dbReference type="Proteomes" id="UP000774804">
    <property type="component" value="Unassembled WGS sequence"/>
</dbReference>
<protein>
    <submittedName>
        <fullName evidence="3">Uncharacterized protein</fullName>
    </submittedName>
</protein>
<evidence type="ECO:0000313" key="3">
    <source>
        <dbReference type="EMBL" id="KAG2944825.1"/>
    </source>
</evidence>
<evidence type="ECO:0000313" key="1">
    <source>
        <dbReference type="EMBL" id="KAG2859704.1"/>
    </source>
</evidence>
<dbReference type="EMBL" id="RCMK01000196">
    <property type="protein sequence ID" value="KAG2944825.1"/>
    <property type="molecule type" value="Genomic_DNA"/>
</dbReference>
<dbReference type="Proteomes" id="UP000736787">
    <property type="component" value="Unassembled WGS sequence"/>
</dbReference>
<dbReference type="PANTHER" id="PTHR40866">
    <property type="entry name" value="BED-TYPE DOMAIN-CONTAINING PROTEIN"/>
    <property type="match status" value="1"/>
</dbReference>
<accession>A0A8T1DTK8</accession>
<organism evidence="3 6">
    <name type="scientific">Phytophthora cactorum</name>
    <dbReference type="NCBI Taxonomy" id="29920"/>
    <lineage>
        <taxon>Eukaryota</taxon>
        <taxon>Sar</taxon>
        <taxon>Stramenopiles</taxon>
        <taxon>Oomycota</taxon>
        <taxon>Peronosporomycetes</taxon>
        <taxon>Peronosporales</taxon>
        <taxon>Peronosporaceae</taxon>
        <taxon>Phytophthora</taxon>
    </lineage>
</organism>
<dbReference type="PANTHER" id="PTHR40866:SF1">
    <property type="entry name" value="BED-TYPE DOMAIN-CONTAINING PROTEIN"/>
    <property type="match status" value="1"/>
</dbReference>
<dbReference type="VEuPathDB" id="FungiDB:PC110_g1341"/>
<dbReference type="EMBL" id="RCMV01000168">
    <property type="protein sequence ID" value="KAG3222765.1"/>
    <property type="molecule type" value="Genomic_DNA"/>
</dbReference>
<dbReference type="Proteomes" id="UP000735874">
    <property type="component" value="Unassembled WGS sequence"/>
</dbReference>
<proteinExistence type="predicted"/>
<evidence type="ECO:0000313" key="2">
    <source>
        <dbReference type="EMBL" id="KAG2927105.1"/>
    </source>
</evidence>
<evidence type="ECO:0000313" key="4">
    <source>
        <dbReference type="EMBL" id="KAG2998652.1"/>
    </source>
</evidence>
<evidence type="ECO:0000313" key="5">
    <source>
        <dbReference type="EMBL" id="KAG3222765.1"/>
    </source>
</evidence>
<sequence>METTRKYTNLAPVCEETITHDMELITKAAEKNIGAELPEDFGVILDDCTFGSEHYMAVASFVSALFRFLLPYEDDLDQVQLLMKHLRTIKQAAKLRLKTPLNPNCAK</sequence>
<dbReference type="EMBL" id="RCML01000014">
    <property type="protein sequence ID" value="KAG2998652.1"/>
    <property type="molecule type" value="Genomic_DNA"/>
</dbReference>
<gene>
    <name evidence="1" type="ORF">PC113_g8696</name>
    <name evidence="2" type="ORF">PC115_g7652</name>
    <name evidence="3" type="ORF">PC117_g8840</name>
    <name evidence="4" type="ORF">PC118_g1200</name>
    <name evidence="5" type="ORF">PC129_g6535</name>
</gene>
<dbReference type="EMBL" id="RCMI01000188">
    <property type="protein sequence ID" value="KAG2927105.1"/>
    <property type="molecule type" value="Genomic_DNA"/>
</dbReference>